<feature type="domain" description="Histidine kinase/HSP90-like ATPase" evidence="2">
    <location>
        <begin position="17"/>
        <end position="128"/>
    </location>
</feature>
<keyword evidence="3" id="KW-0547">Nucleotide-binding</keyword>
<dbReference type="CDD" id="cd16936">
    <property type="entry name" value="HATPase_RsbW-like"/>
    <property type="match status" value="1"/>
</dbReference>
<evidence type="ECO:0000256" key="1">
    <source>
        <dbReference type="ARBA" id="ARBA00022527"/>
    </source>
</evidence>
<keyword evidence="1" id="KW-0418">Kinase</keyword>
<evidence type="ECO:0000259" key="2">
    <source>
        <dbReference type="Pfam" id="PF13581"/>
    </source>
</evidence>
<evidence type="ECO:0000313" key="4">
    <source>
        <dbReference type="Proteomes" id="UP000695264"/>
    </source>
</evidence>
<gene>
    <name evidence="3" type="ORF">HCK00_15350</name>
</gene>
<dbReference type="Proteomes" id="UP000695264">
    <property type="component" value="Unassembled WGS sequence"/>
</dbReference>
<dbReference type="PANTHER" id="PTHR35526:SF3">
    <property type="entry name" value="ANTI-SIGMA-F FACTOR RSBW"/>
    <property type="match status" value="1"/>
</dbReference>
<name>A0ABX1BZF2_9ACTN</name>
<organism evidence="3 4">
    <name type="scientific">Streptomyces zingiberis</name>
    <dbReference type="NCBI Taxonomy" id="2053010"/>
    <lineage>
        <taxon>Bacteria</taxon>
        <taxon>Bacillati</taxon>
        <taxon>Actinomycetota</taxon>
        <taxon>Actinomycetes</taxon>
        <taxon>Kitasatosporales</taxon>
        <taxon>Streptomycetaceae</taxon>
        <taxon>Streptomyces</taxon>
    </lineage>
</organism>
<dbReference type="InterPro" id="IPR036890">
    <property type="entry name" value="HATPase_C_sf"/>
</dbReference>
<dbReference type="Pfam" id="PF13581">
    <property type="entry name" value="HATPase_c_2"/>
    <property type="match status" value="1"/>
</dbReference>
<keyword evidence="3" id="KW-0067">ATP-binding</keyword>
<accession>A0ABX1BZF2</accession>
<dbReference type="InterPro" id="IPR050267">
    <property type="entry name" value="Anti-sigma-factor_SerPK"/>
</dbReference>
<sequence length="220" mass="23129">MSGGLCTTANSWRLDFLAEPAEVPALRRLIRLQLAAWGLPERADIGELCVSELVSNVIKHVGPGTPTTLAVAMTGGRLRIAVRDPADGALPVLADANNEAESGRGLALVAALVDRWGVEPDPSGKTTWCEVSTGTAVPPCRRGGRRTDRAEAVLLLYGAGSLPGAEGASPLATRVAEESAISLIADLLHWLRGNGWDSDDVIDRAQTRFEATLERASAAC</sequence>
<dbReference type="Gene3D" id="3.30.565.10">
    <property type="entry name" value="Histidine kinase-like ATPase, C-terminal domain"/>
    <property type="match status" value="1"/>
</dbReference>
<dbReference type="SUPFAM" id="SSF55874">
    <property type="entry name" value="ATPase domain of HSP90 chaperone/DNA topoisomerase II/histidine kinase"/>
    <property type="match status" value="1"/>
</dbReference>
<comment type="caution">
    <text evidence="3">The sequence shown here is derived from an EMBL/GenBank/DDBJ whole genome shotgun (WGS) entry which is preliminary data.</text>
</comment>
<proteinExistence type="predicted"/>
<dbReference type="RefSeq" id="WP_168102544.1">
    <property type="nucleotide sequence ID" value="NZ_JAATEN010000010.1"/>
</dbReference>
<dbReference type="InterPro" id="IPR003594">
    <property type="entry name" value="HATPase_dom"/>
</dbReference>
<reference evidence="3 4" key="1">
    <citation type="submission" date="2020-03" db="EMBL/GenBank/DDBJ databases">
        <title>WGS of actinomycetes isolated from Thailand.</title>
        <authorList>
            <person name="Thawai C."/>
        </authorList>
    </citation>
    <scope>NUCLEOTIDE SEQUENCE [LARGE SCALE GENOMIC DNA]</scope>
    <source>
        <strain evidence="3 4">PLAI 1-29</strain>
    </source>
</reference>
<dbReference type="EMBL" id="JAATEN010000010">
    <property type="protein sequence ID" value="NJQ01871.1"/>
    <property type="molecule type" value="Genomic_DNA"/>
</dbReference>
<dbReference type="PANTHER" id="PTHR35526">
    <property type="entry name" value="ANTI-SIGMA-F FACTOR RSBW-RELATED"/>
    <property type="match status" value="1"/>
</dbReference>
<evidence type="ECO:0000313" key="3">
    <source>
        <dbReference type="EMBL" id="NJQ01871.1"/>
    </source>
</evidence>
<dbReference type="GO" id="GO:0005524">
    <property type="term" value="F:ATP binding"/>
    <property type="evidence" value="ECO:0007669"/>
    <property type="project" value="UniProtKB-KW"/>
</dbReference>
<protein>
    <submittedName>
        <fullName evidence="3">ATP-binding protein</fullName>
    </submittedName>
</protein>
<keyword evidence="1" id="KW-0723">Serine/threonine-protein kinase</keyword>
<keyword evidence="1" id="KW-0808">Transferase</keyword>
<keyword evidence="4" id="KW-1185">Reference proteome</keyword>